<keyword evidence="3" id="KW-0597">Phosphoprotein</keyword>
<evidence type="ECO:0000256" key="1">
    <source>
        <dbReference type="ARBA" id="ARBA00004604"/>
    </source>
</evidence>
<comment type="similarity">
    <text evidence="2">Belongs to the UTP14 family.</text>
</comment>
<dbReference type="AlphaFoldDB" id="A0A811JTA6"/>
<dbReference type="OrthoDB" id="277439at2759"/>
<evidence type="ECO:0000256" key="3">
    <source>
        <dbReference type="ARBA" id="ARBA00022553"/>
    </source>
</evidence>
<feature type="compositionally biased region" description="Basic residues" evidence="5">
    <location>
        <begin position="432"/>
        <end position="441"/>
    </location>
</feature>
<sequence length="538" mass="62266">MSDDEVCIGHEDLVSDIKNVLDNKSKKTPVKKVIKKKKKDETFILSDLVGAITSTKNVSTLKENLDLETDKAAKKKKAKAKKLNVPLHRQEQVRVQSKIAYHDVRKELRSWDPVVQTNRAAEQLKFPLGQPEVFYDAPVAEKTKAFTPRTDLELRLAEALGQSKNKMNSDQLYTEEEKQLIKALNIKDAKERTAKLQKMRAVMSFRAAKYARDSKIKSKKYHRLRKKEQKKKMLKEIEDLLTTDPEAAKEKLKELEVDRAYERATLKHRSTNKWSVQLRQYATRNPEMQNLITEHLNMGRELKKRHDLEVEEDEEEEEPKESTMSKAELLQLAVDQVHKDEKKTVVKKKKEPVEIDLETDDLLNLDVNEEVVNDEFLSNAFDGDDVVGEFEKEKEDEREKTKQEDQDSRLFGWGDWTGEGIDRNKEIERKNRFLKKAPKKKRADDNNSKLILRGSGDSEFQKLQPADVPFPFTAVKDFEAVIRQPLGRDWNTSLSHKNLVKKAVVTKAGRIINPLHKDDVKPQDDFLENEVDEIFGDA</sequence>
<dbReference type="InterPro" id="IPR006709">
    <property type="entry name" value="SSU_processome_Utp14"/>
</dbReference>
<feature type="compositionally biased region" description="Basic and acidic residues" evidence="5">
    <location>
        <begin position="420"/>
        <end position="431"/>
    </location>
</feature>
<reference evidence="6" key="1">
    <citation type="submission" date="2020-09" db="EMBL/GenBank/DDBJ databases">
        <authorList>
            <person name="Kikuchi T."/>
        </authorList>
    </citation>
    <scope>NUCLEOTIDE SEQUENCE</scope>
    <source>
        <strain evidence="6">SH1</strain>
    </source>
</reference>
<keyword evidence="4" id="KW-0539">Nucleus</keyword>
<organism evidence="6 7">
    <name type="scientific">Bursaphelenchus okinawaensis</name>
    <dbReference type="NCBI Taxonomy" id="465554"/>
    <lineage>
        <taxon>Eukaryota</taxon>
        <taxon>Metazoa</taxon>
        <taxon>Ecdysozoa</taxon>
        <taxon>Nematoda</taxon>
        <taxon>Chromadorea</taxon>
        <taxon>Rhabditida</taxon>
        <taxon>Tylenchina</taxon>
        <taxon>Tylenchomorpha</taxon>
        <taxon>Aphelenchoidea</taxon>
        <taxon>Aphelenchoididae</taxon>
        <taxon>Bursaphelenchus</taxon>
    </lineage>
</organism>
<dbReference type="Proteomes" id="UP000783686">
    <property type="component" value="Unassembled WGS sequence"/>
</dbReference>
<dbReference type="Pfam" id="PF04615">
    <property type="entry name" value="Utp14"/>
    <property type="match status" value="1"/>
</dbReference>
<feature type="region of interest" description="Disordered" evidence="5">
    <location>
        <begin position="306"/>
        <end position="325"/>
    </location>
</feature>
<dbReference type="EMBL" id="CAJFCW020000001">
    <property type="protein sequence ID" value="CAG9082157.1"/>
    <property type="molecule type" value="Genomic_DNA"/>
</dbReference>
<accession>A0A811JTA6</accession>
<feature type="compositionally biased region" description="Basic and acidic residues" evidence="5">
    <location>
        <begin position="390"/>
        <end position="408"/>
    </location>
</feature>
<dbReference type="GO" id="GO:0032040">
    <property type="term" value="C:small-subunit processome"/>
    <property type="evidence" value="ECO:0007669"/>
    <property type="project" value="InterPro"/>
</dbReference>
<feature type="region of interest" description="Disordered" evidence="5">
    <location>
        <begin position="390"/>
        <end position="453"/>
    </location>
</feature>
<evidence type="ECO:0000256" key="5">
    <source>
        <dbReference type="SAM" id="MobiDB-lite"/>
    </source>
</evidence>
<dbReference type="EMBL" id="CAJFDH010000001">
    <property type="protein sequence ID" value="CAD5206533.1"/>
    <property type="molecule type" value="Genomic_DNA"/>
</dbReference>
<evidence type="ECO:0000256" key="4">
    <source>
        <dbReference type="ARBA" id="ARBA00023242"/>
    </source>
</evidence>
<dbReference type="PANTHER" id="PTHR14150">
    <property type="entry name" value="U3 SMALL NUCLEOLAR RNA-ASSOCIATED PROTEIN 14"/>
    <property type="match status" value="1"/>
</dbReference>
<dbReference type="GO" id="GO:0006364">
    <property type="term" value="P:rRNA processing"/>
    <property type="evidence" value="ECO:0007669"/>
    <property type="project" value="InterPro"/>
</dbReference>
<comment type="caution">
    <text evidence="6">The sequence shown here is derived from an EMBL/GenBank/DDBJ whole genome shotgun (WGS) entry which is preliminary data.</text>
</comment>
<comment type="subcellular location">
    <subcellularLocation>
        <location evidence="1">Nucleus</location>
        <location evidence="1">Nucleolus</location>
    </subcellularLocation>
</comment>
<protein>
    <submittedName>
        <fullName evidence="6">Uncharacterized protein</fullName>
    </submittedName>
</protein>
<dbReference type="Proteomes" id="UP000614601">
    <property type="component" value="Unassembled WGS sequence"/>
</dbReference>
<keyword evidence="7" id="KW-1185">Reference proteome</keyword>
<evidence type="ECO:0000256" key="2">
    <source>
        <dbReference type="ARBA" id="ARBA00007774"/>
    </source>
</evidence>
<name>A0A811JTA6_9BILA</name>
<evidence type="ECO:0000313" key="6">
    <source>
        <dbReference type="EMBL" id="CAD5206533.1"/>
    </source>
</evidence>
<proteinExistence type="inferred from homology"/>
<evidence type="ECO:0000313" key="7">
    <source>
        <dbReference type="Proteomes" id="UP000614601"/>
    </source>
</evidence>
<feature type="compositionally biased region" description="Acidic residues" evidence="5">
    <location>
        <begin position="309"/>
        <end position="319"/>
    </location>
</feature>
<dbReference type="PANTHER" id="PTHR14150:SF12">
    <property type="entry name" value="U3 SMALL NUCLEOLAR RNA-ASSOCIATED PROTEIN 14 HOMOLOG A"/>
    <property type="match status" value="1"/>
</dbReference>
<gene>
    <name evidence="6" type="ORF">BOKJ2_LOCUS1217</name>
</gene>